<keyword evidence="2" id="KW-1185">Reference proteome</keyword>
<proteinExistence type="predicted"/>
<dbReference type="Proteomes" id="UP001634394">
    <property type="component" value="Unassembled WGS sequence"/>
</dbReference>
<evidence type="ECO:0000313" key="1">
    <source>
        <dbReference type="EMBL" id="KAL3886918.1"/>
    </source>
</evidence>
<dbReference type="EMBL" id="JBJQND010000002">
    <property type="protein sequence ID" value="KAL3886918.1"/>
    <property type="molecule type" value="Genomic_DNA"/>
</dbReference>
<protein>
    <submittedName>
        <fullName evidence="1">Uncharacterized protein</fullName>
    </submittedName>
</protein>
<gene>
    <name evidence="1" type="ORF">ACJMK2_026875</name>
</gene>
<evidence type="ECO:0000313" key="2">
    <source>
        <dbReference type="Proteomes" id="UP001634394"/>
    </source>
</evidence>
<accession>A0ABD3XPL1</accession>
<dbReference type="AlphaFoldDB" id="A0ABD3XPL1"/>
<feature type="non-terminal residue" evidence="1">
    <location>
        <position position="138"/>
    </location>
</feature>
<comment type="caution">
    <text evidence="1">The sequence shown here is derived from an EMBL/GenBank/DDBJ whole genome shotgun (WGS) entry which is preliminary data.</text>
</comment>
<reference evidence="1 2" key="1">
    <citation type="submission" date="2024-11" db="EMBL/GenBank/DDBJ databases">
        <title>Chromosome-level genome assembly of the freshwater bivalve Anodonta woodiana.</title>
        <authorList>
            <person name="Chen X."/>
        </authorList>
    </citation>
    <scope>NUCLEOTIDE SEQUENCE [LARGE SCALE GENOMIC DNA]</scope>
    <source>
        <strain evidence="1">MN2024</strain>
        <tissue evidence="1">Gills</tissue>
    </source>
</reference>
<name>A0ABD3XPL1_SINWO</name>
<sequence length="138" mass="15593">MVTLIAVPSEVLIYSPEYHDVNGNTIQLYNNSALNPGTRIKFRCVANVGSVPEGEIIRERSPEMVSMNSFIPYTPAQVTDIVQEKSRQDGCFYRRTSTMYYNLTQSDEDGISFRCSARSYLGGQLYDALSNQQYRVIA</sequence>
<organism evidence="1 2">
    <name type="scientific">Sinanodonta woodiana</name>
    <name type="common">Chinese pond mussel</name>
    <name type="synonym">Anodonta woodiana</name>
    <dbReference type="NCBI Taxonomy" id="1069815"/>
    <lineage>
        <taxon>Eukaryota</taxon>
        <taxon>Metazoa</taxon>
        <taxon>Spiralia</taxon>
        <taxon>Lophotrochozoa</taxon>
        <taxon>Mollusca</taxon>
        <taxon>Bivalvia</taxon>
        <taxon>Autobranchia</taxon>
        <taxon>Heteroconchia</taxon>
        <taxon>Palaeoheterodonta</taxon>
        <taxon>Unionida</taxon>
        <taxon>Unionoidea</taxon>
        <taxon>Unionidae</taxon>
        <taxon>Unioninae</taxon>
        <taxon>Sinanodonta</taxon>
    </lineage>
</organism>